<dbReference type="EMBL" id="JAOYFB010000003">
    <property type="protein sequence ID" value="KAK4011158.1"/>
    <property type="molecule type" value="Genomic_DNA"/>
</dbReference>
<feature type="domain" description="C1q" evidence="4">
    <location>
        <begin position="100"/>
        <end position="252"/>
    </location>
</feature>
<evidence type="ECO:0000313" key="6">
    <source>
        <dbReference type="Proteomes" id="UP001234178"/>
    </source>
</evidence>
<evidence type="ECO:0000256" key="2">
    <source>
        <dbReference type="ARBA" id="ARBA00022525"/>
    </source>
</evidence>
<dbReference type="PANTHER" id="PTHR22923:SF62">
    <property type="entry name" value="CVP18"/>
    <property type="match status" value="1"/>
</dbReference>
<dbReference type="InterPro" id="IPR001073">
    <property type="entry name" value="C1q_dom"/>
</dbReference>
<evidence type="ECO:0000256" key="3">
    <source>
        <dbReference type="ARBA" id="ARBA00022729"/>
    </source>
</evidence>
<keyword evidence="3" id="KW-0732">Signal</keyword>
<dbReference type="InterPro" id="IPR036056">
    <property type="entry name" value="Fibrinogen-like_C"/>
</dbReference>
<gene>
    <name evidence="5" type="ORF">OUZ56_020272</name>
</gene>
<proteinExistence type="predicted"/>
<dbReference type="PROSITE" id="PS50871">
    <property type="entry name" value="C1Q"/>
    <property type="match status" value="1"/>
</dbReference>
<sequence>MRSLEAQAIHVQNLERKIQQQASLLTALRGGNQITRADAETRQTPATGMPRSCSDLKARGHTLSGLYLIMGAKTVETVYCDLRKSESDPTLQTWIGFADVKSMPVYFNALRSSTTFKQVQVPIPFDVARVNVGGAMNLSTGKFTAPRVGKYFFIFTGTASFLPSAGRSSLNMGLCLNGNSFGDIVTYGLSDESNSNVYQQESLTLQSTLHLNAGDQVWLQIGFLSGSFLEGGGGFGGTNHFSGWLLEEDISQSLTG</sequence>
<comment type="caution">
    <text evidence="5">The sequence shown here is derived from an EMBL/GenBank/DDBJ whole genome shotgun (WGS) entry which is preliminary data.</text>
</comment>
<accession>A0ABQ9ZE20</accession>
<keyword evidence="2" id="KW-0964">Secreted</keyword>
<dbReference type="Pfam" id="PF00386">
    <property type="entry name" value="C1q"/>
    <property type="match status" value="1"/>
</dbReference>
<dbReference type="SMART" id="SM00110">
    <property type="entry name" value="C1Q"/>
    <property type="match status" value="1"/>
</dbReference>
<keyword evidence="6" id="KW-1185">Reference proteome</keyword>
<dbReference type="PANTHER" id="PTHR22923">
    <property type="entry name" value="CEREBELLIN-RELATED"/>
    <property type="match status" value="1"/>
</dbReference>
<dbReference type="InterPro" id="IPR050822">
    <property type="entry name" value="Cerebellin_Synaptic_Org"/>
</dbReference>
<comment type="subcellular location">
    <subcellularLocation>
        <location evidence="1">Secreted</location>
    </subcellularLocation>
</comment>
<dbReference type="SUPFAM" id="SSF49842">
    <property type="entry name" value="TNF-like"/>
    <property type="match status" value="1"/>
</dbReference>
<protein>
    <recommendedName>
        <fullName evidence="4">C1q domain-containing protein</fullName>
    </recommendedName>
</protein>
<organism evidence="5 6">
    <name type="scientific">Daphnia magna</name>
    <dbReference type="NCBI Taxonomy" id="35525"/>
    <lineage>
        <taxon>Eukaryota</taxon>
        <taxon>Metazoa</taxon>
        <taxon>Ecdysozoa</taxon>
        <taxon>Arthropoda</taxon>
        <taxon>Crustacea</taxon>
        <taxon>Branchiopoda</taxon>
        <taxon>Diplostraca</taxon>
        <taxon>Cladocera</taxon>
        <taxon>Anomopoda</taxon>
        <taxon>Daphniidae</taxon>
        <taxon>Daphnia</taxon>
    </lineage>
</organism>
<dbReference type="Proteomes" id="UP001234178">
    <property type="component" value="Unassembled WGS sequence"/>
</dbReference>
<dbReference type="Gene3D" id="2.60.120.40">
    <property type="match status" value="1"/>
</dbReference>
<evidence type="ECO:0000256" key="1">
    <source>
        <dbReference type="ARBA" id="ARBA00004613"/>
    </source>
</evidence>
<evidence type="ECO:0000259" key="4">
    <source>
        <dbReference type="PROSITE" id="PS50871"/>
    </source>
</evidence>
<name>A0ABQ9ZE20_9CRUS</name>
<reference evidence="5 6" key="1">
    <citation type="journal article" date="2023" name="Nucleic Acids Res.">
        <title>The hologenome of Daphnia magna reveals possible DNA methylation and microbiome-mediated evolution of the host genome.</title>
        <authorList>
            <person name="Chaturvedi A."/>
            <person name="Li X."/>
            <person name="Dhandapani V."/>
            <person name="Marshall H."/>
            <person name="Kissane S."/>
            <person name="Cuenca-Cambronero M."/>
            <person name="Asole G."/>
            <person name="Calvet F."/>
            <person name="Ruiz-Romero M."/>
            <person name="Marangio P."/>
            <person name="Guigo R."/>
            <person name="Rago D."/>
            <person name="Mirbahai L."/>
            <person name="Eastwood N."/>
            <person name="Colbourne J.K."/>
            <person name="Zhou J."/>
            <person name="Mallon E."/>
            <person name="Orsini L."/>
        </authorList>
    </citation>
    <scope>NUCLEOTIDE SEQUENCE [LARGE SCALE GENOMIC DNA]</scope>
    <source>
        <strain evidence="5">LRV0_1</strain>
    </source>
</reference>
<dbReference type="SUPFAM" id="SSF56496">
    <property type="entry name" value="Fibrinogen C-terminal domain-like"/>
    <property type="match status" value="1"/>
</dbReference>
<dbReference type="InterPro" id="IPR008983">
    <property type="entry name" value="Tumour_necrosis_fac-like_dom"/>
</dbReference>
<evidence type="ECO:0000313" key="5">
    <source>
        <dbReference type="EMBL" id="KAK4011158.1"/>
    </source>
</evidence>